<comment type="caution">
    <text evidence="1">The sequence shown here is derived from an EMBL/GenBank/DDBJ whole genome shotgun (WGS) entry which is preliminary data.</text>
</comment>
<dbReference type="EMBL" id="JBEDUW010000004">
    <property type="protein sequence ID" value="KAK9931478.1"/>
    <property type="molecule type" value="Genomic_DNA"/>
</dbReference>
<evidence type="ECO:0000313" key="1">
    <source>
        <dbReference type="EMBL" id="KAK9931478.1"/>
    </source>
</evidence>
<keyword evidence="2" id="KW-1185">Reference proteome</keyword>
<accession>A0AAW1X3L3</accession>
<sequence length="213" mass="24085">MPIYLGEARPSMERYSGMMNPSLSSRATLLLAPLKRAILDQLAHPRFLLGWGLVATIHFLAQVLFHRMQPLLENLRGRRDHRVPFHNKLLNLLEASDGVREGGDLVVADVKFDEGHEEADGVGQGFEVLKVLADVENLEVDEVLEVSGRERRQLSRASNTRRLVRWVRERGRKTSLLEFTDSFFRLITSNPMVSGSTHSLLKLAFNSSSDLIQ</sequence>
<evidence type="ECO:0000313" key="2">
    <source>
        <dbReference type="Proteomes" id="UP001457282"/>
    </source>
</evidence>
<dbReference type="Proteomes" id="UP001457282">
    <property type="component" value="Unassembled WGS sequence"/>
</dbReference>
<protein>
    <submittedName>
        <fullName evidence="1">Uncharacterized protein</fullName>
    </submittedName>
</protein>
<organism evidence="1 2">
    <name type="scientific">Rubus argutus</name>
    <name type="common">Southern blackberry</name>
    <dbReference type="NCBI Taxonomy" id="59490"/>
    <lineage>
        <taxon>Eukaryota</taxon>
        <taxon>Viridiplantae</taxon>
        <taxon>Streptophyta</taxon>
        <taxon>Embryophyta</taxon>
        <taxon>Tracheophyta</taxon>
        <taxon>Spermatophyta</taxon>
        <taxon>Magnoliopsida</taxon>
        <taxon>eudicotyledons</taxon>
        <taxon>Gunneridae</taxon>
        <taxon>Pentapetalae</taxon>
        <taxon>rosids</taxon>
        <taxon>fabids</taxon>
        <taxon>Rosales</taxon>
        <taxon>Rosaceae</taxon>
        <taxon>Rosoideae</taxon>
        <taxon>Rosoideae incertae sedis</taxon>
        <taxon>Rubus</taxon>
    </lineage>
</organism>
<name>A0AAW1X3L3_RUBAR</name>
<proteinExistence type="predicted"/>
<reference evidence="1 2" key="1">
    <citation type="journal article" date="2023" name="G3 (Bethesda)">
        <title>A chromosome-length genome assembly and annotation of blackberry (Rubus argutus, cv. 'Hillquist').</title>
        <authorList>
            <person name="Bruna T."/>
            <person name="Aryal R."/>
            <person name="Dudchenko O."/>
            <person name="Sargent D.J."/>
            <person name="Mead D."/>
            <person name="Buti M."/>
            <person name="Cavallini A."/>
            <person name="Hytonen T."/>
            <person name="Andres J."/>
            <person name="Pham M."/>
            <person name="Weisz D."/>
            <person name="Mascagni F."/>
            <person name="Usai G."/>
            <person name="Natali L."/>
            <person name="Bassil N."/>
            <person name="Fernandez G.E."/>
            <person name="Lomsadze A."/>
            <person name="Armour M."/>
            <person name="Olukolu B."/>
            <person name="Poorten T."/>
            <person name="Britton C."/>
            <person name="Davik J."/>
            <person name="Ashrafi H."/>
            <person name="Aiden E.L."/>
            <person name="Borodovsky M."/>
            <person name="Worthington M."/>
        </authorList>
    </citation>
    <scope>NUCLEOTIDE SEQUENCE [LARGE SCALE GENOMIC DNA]</scope>
    <source>
        <strain evidence="1">PI 553951</strain>
    </source>
</reference>
<dbReference type="AlphaFoldDB" id="A0AAW1X3L3"/>
<gene>
    <name evidence="1" type="ORF">M0R45_018752</name>
</gene>